<gene>
    <name evidence="2" type="ORF">NQ317_009222</name>
</gene>
<evidence type="ECO:0000313" key="2">
    <source>
        <dbReference type="EMBL" id="KAJ8974351.1"/>
    </source>
</evidence>
<reference evidence="2" key="1">
    <citation type="journal article" date="2023" name="Insect Mol. Biol.">
        <title>Genome sequencing provides insights into the evolution of gene families encoding plant cell wall-degrading enzymes in longhorned beetles.</title>
        <authorList>
            <person name="Shin N.R."/>
            <person name="Okamura Y."/>
            <person name="Kirsch R."/>
            <person name="Pauchet Y."/>
        </authorList>
    </citation>
    <scope>NUCLEOTIDE SEQUENCE</scope>
    <source>
        <strain evidence="2">MMC_N1</strain>
    </source>
</reference>
<comment type="caution">
    <text evidence="2">The sequence shown here is derived from an EMBL/GenBank/DDBJ whole genome shotgun (WGS) entry which is preliminary data.</text>
</comment>
<keyword evidence="1" id="KW-0812">Transmembrane</keyword>
<evidence type="ECO:0000256" key="1">
    <source>
        <dbReference type="SAM" id="Phobius"/>
    </source>
</evidence>
<dbReference type="EMBL" id="JAPWTJ010001013">
    <property type="protein sequence ID" value="KAJ8974351.1"/>
    <property type="molecule type" value="Genomic_DNA"/>
</dbReference>
<keyword evidence="3" id="KW-1185">Reference proteome</keyword>
<organism evidence="2 3">
    <name type="scientific">Molorchus minor</name>
    <dbReference type="NCBI Taxonomy" id="1323400"/>
    <lineage>
        <taxon>Eukaryota</taxon>
        <taxon>Metazoa</taxon>
        <taxon>Ecdysozoa</taxon>
        <taxon>Arthropoda</taxon>
        <taxon>Hexapoda</taxon>
        <taxon>Insecta</taxon>
        <taxon>Pterygota</taxon>
        <taxon>Neoptera</taxon>
        <taxon>Endopterygota</taxon>
        <taxon>Coleoptera</taxon>
        <taxon>Polyphaga</taxon>
        <taxon>Cucujiformia</taxon>
        <taxon>Chrysomeloidea</taxon>
        <taxon>Cerambycidae</taxon>
        <taxon>Lamiinae</taxon>
        <taxon>Monochamini</taxon>
        <taxon>Molorchus</taxon>
    </lineage>
</organism>
<sequence>MSFSLLDYHIFTILDNLLYSTPTLPITCGTVILIRNGIFHRSTARSIGYCRLHRPMENIKRCILITAIFLATLCLIFISVTGVCLHNILIKFCFRSPIKSSILKYTIISLATEAPKASELSNYYLRNPENIIKKRFPNLTNRGEKRQVMTINE</sequence>
<evidence type="ECO:0000313" key="3">
    <source>
        <dbReference type="Proteomes" id="UP001162164"/>
    </source>
</evidence>
<feature type="transmembrane region" description="Helical" evidence="1">
    <location>
        <begin position="62"/>
        <end position="89"/>
    </location>
</feature>
<protein>
    <submittedName>
        <fullName evidence="2">Uncharacterized protein</fullName>
    </submittedName>
</protein>
<dbReference type="Proteomes" id="UP001162164">
    <property type="component" value="Unassembled WGS sequence"/>
</dbReference>
<keyword evidence="1" id="KW-1133">Transmembrane helix</keyword>
<accession>A0ABQ9J8P2</accession>
<keyword evidence="1" id="KW-0472">Membrane</keyword>
<proteinExistence type="predicted"/>
<name>A0ABQ9J8P2_9CUCU</name>